<gene>
    <name evidence="2" type="ORF">PCASD_11087</name>
</gene>
<dbReference type="Proteomes" id="UP000235392">
    <property type="component" value="Unassembled WGS sequence"/>
</dbReference>
<feature type="region of interest" description="Disordered" evidence="1">
    <location>
        <begin position="86"/>
        <end position="114"/>
    </location>
</feature>
<proteinExistence type="predicted"/>
<dbReference type="AlphaFoldDB" id="A0A2N5TB53"/>
<accession>A0A2N5TB53</accession>
<sequence>MKTRLLQVVFEDTPFTVRPRVKHVSSQLRLLTFATTISGKGLNVDLNVAALAEEESSTAPATRLAFDLNVDLNVALAEEQLSTTPFHSATSQVAPTSIASREKPDLPRYQTKSFTPSSSGLRILSLGSTSANKRKGGEQLEQQVITKFFRGEEKDPDYSKQQAEGTEKDGKMISEISKFNPLQPEDVENLDNSSEVSNVIKDWNFVKVEGGAEILNWYIKPPGENHDEKDLFAFMEKLNHEKQDKSPGVFWIEREYADKFFKSYKDLAGSDLSAGNEAGDIIAEQQLIEDELQQFSRTHKSRSGSAYNLGSYRQSRRQERHDDLLCKSFTAGFMRQPKSYVKTAHSSTDPTSIMCSANENLDNSGAPVHNALLPLNATQEQDNEEDALRICKLNNELQSCGLIYCKVGLIYERSLDLALWTGDLELDINTAMEFLESIGLLKIEDILTSFPDFVVIDELKASICNALETYLRQMLTIQTKLALQAPMGAGGVGAARLMDKGGLMMNPGSLLLDWNKLALASVQGLDHVRRMIIPHALGGLIGDGVGVIGSDVGALGGVLPILKMTKLTRLCSTNTNTSASSPKADHHHHRASELCFLPKRGSSAHHHSYLGPSVSNTSELDKLKKDLDRSAVCC</sequence>
<evidence type="ECO:0000256" key="1">
    <source>
        <dbReference type="SAM" id="MobiDB-lite"/>
    </source>
</evidence>
<organism evidence="2 3">
    <name type="scientific">Puccinia coronata f. sp. avenae</name>
    <dbReference type="NCBI Taxonomy" id="200324"/>
    <lineage>
        <taxon>Eukaryota</taxon>
        <taxon>Fungi</taxon>
        <taxon>Dikarya</taxon>
        <taxon>Basidiomycota</taxon>
        <taxon>Pucciniomycotina</taxon>
        <taxon>Pucciniomycetes</taxon>
        <taxon>Pucciniales</taxon>
        <taxon>Pucciniaceae</taxon>
        <taxon>Puccinia</taxon>
    </lineage>
</organism>
<reference evidence="2 3" key="1">
    <citation type="submission" date="2017-11" db="EMBL/GenBank/DDBJ databases">
        <title>De novo assembly and phasing of dikaryotic genomes from two isolates of Puccinia coronata f. sp. avenae, the causal agent of oat crown rust.</title>
        <authorList>
            <person name="Miller M.E."/>
            <person name="Zhang Y."/>
            <person name="Omidvar V."/>
            <person name="Sperschneider J."/>
            <person name="Schwessinger B."/>
            <person name="Raley C."/>
            <person name="Palmer J.M."/>
            <person name="Garnica D."/>
            <person name="Upadhyaya N."/>
            <person name="Rathjen J."/>
            <person name="Taylor J.M."/>
            <person name="Park R.F."/>
            <person name="Dodds P.N."/>
            <person name="Hirsch C.D."/>
            <person name="Kianian S.F."/>
            <person name="Figueroa M."/>
        </authorList>
    </citation>
    <scope>NUCLEOTIDE SEQUENCE [LARGE SCALE GENOMIC DNA]</scope>
    <source>
        <strain evidence="2">12SD80</strain>
    </source>
</reference>
<dbReference type="EMBL" id="PGCI01000654">
    <property type="protein sequence ID" value="PLW22743.1"/>
    <property type="molecule type" value="Genomic_DNA"/>
</dbReference>
<comment type="caution">
    <text evidence="2">The sequence shown here is derived from an EMBL/GenBank/DDBJ whole genome shotgun (WGS) entry which is preliminary data.</text>
</comment>
<evidence type="ECO:0000313" key="3">
    <source>
        <dbReference type="Proteomes" id="UP000235392"/>
    </source>
</evidence>
<evidence type="ECO:0000313" key="2">
    <source>
        <dbReference type="EMBL" id="PLW22743.1"/>
    </source>
</evidence>
<protein>
    <submittedName>
        <fullName evidence="2">Uncharacterized protein</fullName>
    </submittedName>
</protein>
<feature type="compositionally biased region" description="Polar residues" evidence="1">
    <location>
        <begin position="86"/>
        <end position="99"/>
    </location>
</feature>
<name>A0A2N5TB53_9BASI</name>